<dbReference type="Pfam" id="PF04079">
    <property type="entry name" value="SMC_ScpB"/>
    <property type="match status" value="1"/>
</dbReference>
<keyword evidence="2" id="KW-0132">Cell division</keyword>
<evidence type="ECO:0000256" key="5">
    <source>
        <dbReference type="SAM" id="MobiDB-lite"/>
    </source>
</evidence>
<dbReference type="PANTHER" id="PTHR34298:SF2">
    <property type="entry name" value="SEGREGATION AND CONDENSATION PROTEIN B"/>
    <property type="match status" value="1"/>
</dbReference>
<keyword evidence="4" id="KW-0131">Cell cycle</keyword>
<proteinExistence type="predicted"/>
<dbReference type="NCBIfam" id="TIGR00281">
    <property type="entry name" value="SMC-Scp complex subunit ScpB"/>
    <property type="match status" value="1"/>
</dbReference>
<organism evidence="6 7">
    <name type="scientific">Caldovatus sediminis</name>
    <dbReference type="NCBI Taxonomy" id="2041189"/>
    <lineage>
        <taxon>Bacteria</taxon>
        <taxon>Pseudomonadati</taxon>
        <taxon>Pseudomonadota</taxon>
        <taxon>Alphaproteobacteria</taxon>
        <taxon>Acetobacterales</taxon>
        <taxon>Roseomonadaceae</taxon>
        <taxon>Caldovatus</taxon>
    </lineage>
</organism>
<gene>
    <name evidence="6" type="ORF">GCM10010964_42950</name>
</gene>
<dbReference type="GO" id="GO:0051301">
    <property type="term" value="P:cell division"/>
    <property type="evidence" value="ECO:0007669"/>
    <property type="project" value="UniProtKB-KW"/>
</dbReference>
<dbReference type="PANTHER" id="PTHR34298">
    <property type="entry name" value="SEGREGATION AND CONDENSATION PROTEIN B"/>
    <property type="match status" value="1"/>
</dbReference>
<keyword evidence="7" id="KW-1185">Reference proteome</keyword>
<keyword evidence="3" id="KW-0159">Chromosome partition</keyword>
<feature type="region of interest" description="Disordered" evidence="5">
    <location>
        <begin position="251"/>
        <end position="277"/>
    </location>
</feature>
<feature type="compositionally biased region" description="Low complexity" evidence="5">
    <location>
        <begin position="74"/>
        <end position="84"/>
    </location>
</feature>
<dbReference type="InterPro" id="IPR036390">
    <property type="entry name" value="WH_DNA-bd_sf"/>
</dbReference>
<accession>A0A8J3EEA9</accession>
<comment type="caution">
    <text evidence="6">The sequence shown here is derived from an EMBL/GenBank/DDBJ whole genome shotgun (WGS) entry which is preliminary data.</text>
</comment>
<name>A0A8J3EEA9_9PROT</name>
<evidence type="ECO:0000256" key="4">
    <source>
        <dbReference type="ARBA" id="ARBA00023306"/>
    </source>
</evidence>
<dbReference type="EMBL" id="BMKS01000024">
    <property type="protein sequence ID" value="GGG51093.1"/>
    <property type="molecule type" value="Genomic_DNA"/>
</dbReference>
<dbReference type="AlphaFoldDB" id="A0A8J3EEA9"/>
<reference evidence="6 7" key="1">
    <citation type="journal article" date="2014" name="Int. J. Syst. Evol. Microbiol.">
        <title>Complete genome sequence of Corynebacterium casei LMG S-19264T (=DSM 44701T), isolated from a smear-ripened cheese.</title>
        <authorList>
            <consortium name="US DOE Joint Genome Institute (JGI-PGF)"/>
            <person name="Walter F."/>
            <person name="Albersmeier A."/>
            <person name="Kalinowski J."/>
            <person name="Ruckert C."/>
        </authorList>
    </citation>
    <scope>NUCLEOTIDE SEQUENCE [LARGE SCALE GENOMIC DNA]</scope>
    <source>
        <strain evidence="6 7">CGMCC 1.16330</strain>
    </source>
</reference>
<protein>
    <recommendedName>
        <fullName evidence="8">Segregation and condensation protein B</fullName>
    </recommendedName>
</protein>
<feature type="region of interest" description="Disordered" evidence="5">
    <location>
        <begin position="1"/>
        <end position="93"/>
    </location>
</feature>
<evidence type="ECO:0000256" key="1">
    <source>
        <dbReference type="ARBA" id="ARBA00022490"/>
    </source>
</evidence>
<dbReference type="SUPFAM" id="SSF46785">
    <property type="entry name" value="Winged helix' DNA-binding domain"/>
    <property type="match status" value="2"/>
</dbReference>
<dbReference type="InterPro" id="IPR036388">
    <property type="entry name" value="WH-like_DNA-bd_sf"/>
</dbReference>
<evidence type="ECO:0000313" key="6">
    <source>
        <dbReference type="EMBL" id="GGG51093.1"/>
    </source>
</evidence>
<evidence type="ECO:0000256" key="2">
    <source>
        <dbReference type="ARBA" id="ARBA00022618"/>
    </source>
</evidence>
<sequence>MSERRETEETAGVPAGPGAATPGALPGPASGDSAGRSRPDGHGAAALDGTQQPCADAAMRPSGAGAESPLAAEADSPGGNAPAAGAPPPDSAAAEDALRIAEAVLFASDRPVPPARLQTVLPAGTEVAAVLAGLAARYAGRGVELVEVAGGFAFRTAADLAPRLTRVVEAPRRLPRAAMEALAVIAYHQPCTRGEIEEIRGASLAQATLESLLELGLIAPRGRKEVPGRPTLWGTTPRFLEQFGLKSLKDLPRREELVAPEPPSLPLPGAASPSSPP</sequence>
<evidence type="ECO:0008006" key="8">
    <source>
        <dbReference type="Google" id="ProtNLM"/>
    </source>
</evidence>
<dbReference type="Gene3D" id="1.10.10.10">
    <property type="entry name" value="Winged helix-like DNA-binding domain superfamily/Winged helix DNA-binding domain"/>
    <property type="match status" value="2"/>
</dbReference>
<evidence type="ECO:0000256" key="3">
    <source>
        <dbReference type="ARBA" id="ARBA00022829"/>
    </source>
</evidence>
<dbReference type="GO" id="GO:0051304">
    <property type="term" value="P:chromosome separation"/>
    <property type="evidence" value="ECO:0007669"/>
    <property type="project" value="InterPro"/>
</dbReference>
<evidence type="ECO:0000313" key="7">
    <source>
        <dbReference type="Proteomes" id="UP000597507"/>
    </source>
</evidence>
<dbReference type="Proteomes" id="UP000597507">
    <property type="component" value="Unassembled WGS sequence"/>
</dbReference>
<dbReference type="InterPro" id="IPR005234">
    <property type="entry name" value="ScpB_csome_segregation"/>
</dbReference>
<feature type="compositionally biased region" description="Low complexity" evidence="5">
    <location>
        <begin position="11"/>
        <end position="31"/>
    </location>
</feature>
<keyword evidence="1" id="KW-0963">Cytoplasm</keyword>
<feature type="compositionally biased region" description="Low complexity" evidence="5">
    <location>
        <begin position="267"/>
        <end position="277"/>
    </location>
</feature>